<feature type="transmembrane region" description="Helical" evidence="10">
    <location>
        <begin position="264"/>
        <end position="284"/>
    </location>
</feature>
<keyword evidence="5" id="KW-0297">G-protein coupled receptor</keyword>
<evidence type="ECO:0000256" key="4">
    <source>
        <dbReference type="ARBA" id="ARBA00022989"/>
    </source>
</evidence>
<keyword evidence="7 12" id="KW-0675">Receptor</keyword>
<dbReference type="GO" id="GO:0007187">
    <property type="term" value="P:G protein-coupled receptor signaling pathway, coupled to cyclic nucleotide second messenger"/>
    <property type="evidence" value="ECO:0007669"/>
    <property type="project" value="TreeGrafter"/>
</dbReference>
<feature type="transmembrane region" description="Helical" evidence="10">
    <location>
        <begin position="346"/>
        <end position="369"/>
    </location>
</feature>
<evidence type="ECO:0000313" key="12">
    <source>
        <dbReference type="EMBL" id="GFR67677.1"/>
    </source>
</evidence>
<accession>A0AAV4F367</accession>
<keyword evidence="13" id="KW-1185">Reference proteome</keyword>
<proteinExistence type="predicted"/>
<dbReference type="GO" id="GO:0005886">
    <property type="term" value="C:plasma membrane"/>
    <property type="evidence" value="ECO:0007669"/>
    <property type="project" value="UniProtKB-SubCell"/>
</dbReference>
<dbReference type="GO" id="GO:0045202">
    <property type="term" value="C:synapse"/>
    <property type="evidence" value="ECO:0007669"/>
    <property type="project" value="GOC"/>
</dbReference>
<feature type="domain" description="G-protein coupled receptors family 1 profile" evidence="11">
    <location>
        <begin position="265"/>
        <end position="407"/>
    </location>
</feature>
<keyword evidence="4 10" id="KW-1133">Transmembrane helix</keyword>
<evidence type="ECO:0000256" key="8">
    <source>
        <dbReference type="ARBA" id="ARBA00023224"/>
    </source>
</evidence>
<dbReference type="SUPFAM" id="SSF81321">
    <property type="entry name" value="Family A G protein-coupled receptor-like"/>
    <property type="match status" value="1"/>
</dbReference>
<evidence type="ECO:0000313" key="13">
    <source>
        <dbReference type="Proteomes" id="UP000762676"/>
    </source>
</evidence>
<dbReference type="InterPro" id="IPR000276">
    <property type="entry name" value="GPCR_Rhodpsn"/>
</dbReference>
<sequence>METTLASGSNSNVVCDQRNGHYMLTSDLDMIASVTVLLAVISTFTVFANLIIIISITKAYIYGIYITDSRCQNSSLTSSKAMTFCRSYLMSCTDKASECDKVVRTPAASTRNSSPPASNRATADCANALYLTQPRTLRQDANTAIVSGLPTGLATEIKYPTAVLIPASDKTRTLEINPDMLTATAQSAPTTAATCEASVAMLKEISKDTKTISSPPLNQPEKNTKGDGITNEKHTGVHTGRKFTGPPPSGRTIRLRSDSTNIPIVLMFSMAISDVLLGAVIMPLSTLEIMHNGTWPLCSTCCKLRASLDVILSTTSIYHVTCMAADRYLAICRPFLHRKLSVRAGVLAAVVCWVLPVGMVTFLQILHLFSVEETPDSAGSCEMPESINSNDSLGSKTDIDLIQNAGS</sequence>
<dbReference type="EMBL" id="BMAT01007609">
    <property type="protein sequence ID" value="GFR67677.1"/>
    <property type="molecule type" value="Genomic_DNA"/>
</dbReference>
<protein>
    <submittedName>
        <fullName evidence="12">5-hydroxytryptamine receptor 4-like</fullName>
    </submittedName>
</protein>
<feature type="non-terminal residue" evidence="12">
    <location>
        <position position="407"/>
    </location>
</feature>
<evidence type="ECO:0000256" key="1">
    <source>
        <dbReference type="ARBA" id="ARBA00004651"/>
    </source>
</evidence>
<dbReference type="InterPro" id="IPR017452">
    <property type="entry name" value="GPCR_Rhodpsn_7TM"/>
</dbReference>
<feature type="compositionally biased region" description="Basic and acidic residues" evidence="9">
    <location>
        <begin position="222"/>
        <end position="235"/>
    </location>
</feature>
<evidence type="ECO:0000256" key="3">
    <source>
        <dbReference type="ARBA" id="ARBA00022692"/>
    </source>
</evidence>
<evidence type="ECO:0000256" key="5">
    <source>
        <dbReference type="ARBA" id="ARBA00023040"/>
    </source>
</evidence>
<feature type="transmembrane region" description="Helical" evidence="10">
    <location>
        <begin position="30"/>
        <end position="54"/>
    </location>
</feature>
<dbReference type="GO" id="GO:0030425">
    <property type="term" value="C:dendrite"/>
    <property type="evidence" value="ECO:0007669"/>
    <property type="project" value="TreeGrafter"/>
</dbReference>
<evidence type="ECO:0000256" key="6">
    <source>
        <dbReference type="ARBA" id="ARBA00023136"/>
    </source>
</evidence>
<name>A0AAV4F367_9GAST</name>
<keyword evidence="2" id="KW-1003">Cell membrane</keyword>
<reference evidence="12 13" key="1">
    <citation type="journal article" date="2021" name="Elife">
        <title>Chloroplast acquisition without the gene transfer in kleptoplastic sea slugs, Plakobranchus ocellatus.</title>
        <authorList>
            <person name="Maeda T."/>
            <person name="Takahashi S."/>
            <person name="Yoshida T."/>
            <person name="Shimamura S."/>
            <person name="Takaki Y."/>
            <person name="Nagai Y."/>
            <person name="Toyoda A."/>
            <person name="Suzuki Y."/>
            <person name="Arimoto A."/>
            <person name="Ishii H."/>
            <person name="Satoh N."/>
            <person name="Nishiyama T."/>
            <person name="Hasebe M."/>
            <person name="Maruyama T."/>
            <person name="Minagawa J."/>
            <person name="Obokata J."/>
            <person name="Shigenobu S."/>
        </authorList>
    </citation>
    <scope>NUCLEOTIDE SEQUENCE [LARGE SCALE GENOMIC DNA]</scope>
</reference>
<dbReference type="AlphaFoldDB" id="A0AAV4F367"/>
<evidence type="ECO:0000256" key="2">
    <source>
        <dbReference type="ARBA" id="ARBA00022475"/>
    </source>
</evidence>
<gene>
    <name evidence="12" type="ORF">ElyMa_003712800</name>
</gene>
<keyword evidence="6 10" id="KW-0472">Membrane</keyword>
<dbReference type="PROSITE" id="PS50262">
    <property type="entry name" value="G_PROTEIN_RECEP_F1_2"/>
    <property type="match status" value="1"/>
</dbReference>
<feature type="region of interest" description="Disordered" evidence="9">
    <location>
        <begin position="210"/>
        <end position="254"/>
    </location>
</feature>
<dbReference type="GO" id="GO:0007268">
    <property type="term" value="P:chemical synaptic transmission"/>
    <property type="evidence" value="ECO:0007669"/>
    <property type="project" value="TreeGrafter"/>
</dbReference>
<dbReference type="PANTHER" id="PTHR24247">
    <property type="entry name" value="5-HYDROXYTRYPTAMINE RECEPTOR"/>
    <property type="match status" value="1"/>
</dbReference>
<dbReference type="PROSITE" id="PS00237">
    <property type="entry name" value="G_PROTEIN_RECEP_F1_1"/>
    <property type="match status" value="1"/>
</dbReference>
<dbReference type="Pfam" id="PF00001">
    <property type="entry name" value="7tm_1"/>
    <property type="match status" value="1"/>
</dbReference>
<evidence type="ECO:0000259" key="11">
    <source>
        <dbReference type="PROSITE" id="PS50262"/>
    </source>
</evidence>
<evidence type="ECO:0000256" key="7">
    <source>
        <dbReference type="ARBA" id="ARBA00023170"/>
    </source>
</evidence>
<keyword evidence="8" id="KW-0807">Transducer</keyword>
<comment type="caution">
    <text evidence="12">The sequence shown here is derived from an EMBL/GenBank/DDBJ whole genome shotgun (WGS) entry which is preliminary data.</text>
</comment>
<organism evidence="12 13">
    <name type="scientific">Elysia marginata</name>
    <dbReference type="NCBI Taxonomy" id="1093978"/>
    <lineage>
        <taxon>Eukaryota</taxon>
        <taxon>Metazoa</taxon>
        <taxon>Spiralia</taxon>
        <taxon>Lophotrochozoa</taxon>
        <taxon>Mollusca</taxon>
        <taxon>Gastropoda</taxon>
        <taxon>Heterobranchia</taxon>
        <taxon>Euthyneura</taxon>
        <taxon>Panpulmonata</taxon>
        <taxon>Sacoglossa</taxon>
        <taxon>Placobranchoidea</taxon>
        <taxon>Plakobranchidae</taxon>
        <taxon>Elysia</taxon>
    </lineage>
</organism>
<dbReference type="Gene3D" id="1.20.1070.10">
    <property type="entry name" value="Rhodopsin 7-helix transmembrane proteins"/>
    <property type="match status" value="1"/>
</dbReference>
<comment type="subcellular location">
    <subcellularLocation>
        <location evidence="1">Cell membrane</location>
        <topology evidence="1">Multi-pass membrane protein</topology>
    </subcellularLocation>
</comment>
<dbReference type="Proteomes" id="UP000762676">
    <property type="component" value="Unassembled WGS sequence"/>
</dbReference>
<keyword evidence="3 10" id="KW-0812">Transmembrane</keyword>
<feature type="transmembrane region" description="Helical" evidence="10">
    <location>
        <begin position="304"/>
        <end position="325"/>
    </location>
</feature>
<dbReference type="GO" id="GO:0030594">
    <property type="term" value="F:neurotransmitter receptor activity"/>
    <property type="evidence" value="ECO:0007669"/>
    <property type="project" value="TreeGrafter"/>
</dbReference>
<dbReference type="GO" id="GO:0004993">
    <property type="term" value="F:G protein-coupled serotonin receptor activity"/>
    <property type="evidence" value="ECO:0007669"/>
    <property type="project" value="TreeGrafter"/>
</dbReference>
<evidence type="ECO:0000256" key="10">
    <source>
        <dbReference type="SAM" id="Phobius"/>
    </source>
</evidence>
<evidence type="ECO:0000256" key="9">
    <source>
        <dbReference type="SAM" id="MobiDB-lite"/>
    </source>
</evidence>